<dbReference type="VEuPathDB" id="FungiDB:PC110_g12114"/>
<evidence type="ECO:0000313" key="1">
    <source>
        <dbReference type="EMBL" id="KAG6953697.1"/>
    </source>
</evidence>
<dbReference type="OrthoDB" id="10269885at2759"/>
<reference evidence="1" key="2">
    <citation type="submission" date="2021-01" db="EMBL/GenBank/DDBJ databases">
        <title>Phytophthora aleatoria, a newly-described species from Pinus radiata is distinct from Phytophthora cactorum isolates based on comparative genomics.</title>
        <authorList>
            <person name="Mcdougal R."/>
            <person name="Panda P."/>
            <person name="Williams N."/>
            <person name="Studholme D.J."/>
        </authorList>
    </citation>
    <scope>NUCLEOTIDE SEQUENCE</scope>
    <source>
        <strain evidence="1">NZFS 3830</strain>
    </source>
</reference>
<protein>
    <submittedName>
        <fullName evidence="2">Uncharacterized protein</fullName>
    </submittedName>
</protein>
<dbReference type="EMBL" id="JAENGZ010000804">
    <property type="protein sequence ID" value="KAG6953697.1"/>
    <property type="molecule type" value="Genomic_DNA"/>
</dbReference>
<dbReference type="EMBL" id="MJFZ01000318">
    <property type="protein sequence ID" value="RAW31535.1"/>
    <property type="molecule type" value="Genomic_DNA"/>
</dbReference>
<organism evidence="2 3">
    <name type="scientific">Phytophthora cactorum</name>
    <dbReference type="NCBI Taxonomy" id="29920"/>
    <lineage>
        <taxon>Eukaryota</taxon>
        <taxon>Sar</taxon>
        <taxon>Stramenopiles</taxon>
        <taxon>Oomycota</taxon>
        <taxon>Peronosporomycetes</taxon>
        <taxon>Peronosporales</taxon>
        <taxon>Peronosporaceae</taxon>
        <taxon>Phytophthora</taxon>
    </lineage>
</organism>
<evidence type="ECO:0000313" key="3">
    <source>
        <dbReference type="Proteomes" id="UP000251314"/>
    </source>
</evidence>
<keyword evidence="3" id="KW-1185">Reference proteome</keyword>
<proteinExistence type="predicted"/>
<evidence type="ECO:0000313" key="2">
    <source>
        <dbReference type="EMBL" id="RAW31535.1"/>
    </source>
</evidence>
<gene>
    <name evidence="1" type="ORF">JG687_00012240</name>
    <name evidence="2" type="ORF">PC110_g12114</name>
</gene>
<name>A0A329S495_9STRA</name>
<dbReference type="AlphaFoldDB" id="A0A329S495"/>
<comment type="caution">
    <text evidence="2">The sequence shown here is derived from an EMBL/GenBank/DDBJ whole genome shotgun (WGS) entry which is preliminary data.</text>
</comment>
<dbReference type="Proteomes" id="UP000251314">
    <property type="component" value="Unassembled WGS sequence"/>
</dbReference>
<sequence>MYKGEPNPRLWQTGFADTQHLALDLARVFMRGLKGLENRVQVKQTGLSQV</sequence>
<dbReference type="Proteomes" id="UP000688947">
    <property type="component" value="Unassembled WGS sequence"/>
</dbReference>
<reference evidence="2 3" key="1">
    <citation type="submission" date="2018-01" db="EMBL/GenBank/DDBJ databases">
        <title>Draft genome of the strawberry crown rot pathogen Phytophthora cactorum.</title>
        <authorList>
            <person name="Armitage A.D."/>
            <person name="Lysoe E."/>
            <person name="Nellist C.F."/>
            <person name="Harrison R.J."/>
            <person name="Brurberg M.B."/>
        </authorList>
    </citation>
    <scope>NUCLEOTIDE SEQUENCE [LARGE SCALE GENOMIC DNA]</scope>
    <source>
        <strain evidence="2 3">10300</strain>
    </source>
</reference>
<accession>A0A329S495</accession>